<reference evidence="5" key="2">
    <citation type="submission" date="2025-09" db="UniProtKB">
        <authorList>
            <consortium name="Ensembl"/>
        </authorList>
    </citation>
    <scope>IDENTIFICATION</scope>
</reference>
<feature type="transmembrane region" description="Helical" evidence="4">
    <location>
        <begin position="44"/>
        <end position="63"/>
    </location>
</feature>
<reference evidence="5" key="1">
    <citation type="submission" date="2025-08" db="UniProtKB">
        <authorList>
            <consortium name="Ensembl"/>
        </authorList>
    </citation>
    <scope>IDENTIFICATION</scope>
</reference>
<keyword evidence="6" id="KW-1185">Reference proteome</keyword>
<dbReference type="GO" id="GO:0008202">
    <property type="term" value="P:steroid metabolic process"/>
    <property type="evidence" value="ECO:0007669"/>
    <property type="project" value="TreeGrafter"/>
</dbReference>
<evidence type="ECO:0000256" key="4">
    <source>
        <dbReference type="SAM" id="Phobius"/>
    </source>
</evidence>
<evidence type="ECO:0000256" key="1">
    <source>
        <dbReference type="ARBA" id="ARBA00006484"/>
    </source>
</evidence>
<dbReference type="Proteomes" id="UP000261660">
    <property type="component" value="Unplaced"/>
</dbReference>
<organism evidence="5 6">
    <name type="scientific">Labrus bergylta</name>
    <name type="common">ballan wrasse</name>
    <dbReference type="NCBI Taxonomy" id="56723"/>
    <lineage>
        <taxon>Eukaryota</taxon>
        <taxon>Metazoa</taxon>
        <taxon>Chordata</taxon>
        <taxon>Craniata</taxon>
        <taxon>Vertebrata</taxon>
        <taxon>Euteleostomi</taxon>
        <taxon>Actinopterygii</taxon>
        <taxon>Neopterygii</taxon>
        <taxon>Teleostei</taxon>
        <taxon>Neoteleostei</taxon>
        <taxon>Acanthomorphata</taxon>
        <taxon>Eupercaria</taxon>
        <taxon>Labriformes</taxon>
        <taxon>Labridae</taxon>
        <taxon>Labrus</taxon>
    </lineage>
</organism>
<dbReference type="AlphaFoldDB" id="A0A3Q3EUS3"/>
<proteinExistence type="inferred from homology"/>
<evidence type="ECO:0000313" key="6">
    <source>
        <dbReference type="Proteomes" id="UP000261660"/>
    </source>
</evidence>
<protein>
    <submittedName>
        <fullName evidence="5">Hydroxysteroid (17-beta) dehydrogenase 2</fullName>
    </submittedName>
</protein>
<dbReference type="InterPro" id="IPR002347">
    <property type="entry name" value="SDR_fam"/>
</dbReference>
<keyword evidence="4" id="KW-0472">Membrane</keyword>
<evidence type="ECO:0000256" key="2">
    <source>
        <dbReference type="ARBA" id="ARBA00023002"/>
    </source>
</evidence>
<dbReference type="Ensembl" id="ENSLBET00000010575.1">
    <property type="protein sequence ID" value="ENSLBEP00000010032.1"/>
    <property type="gene ID" value="ENSLBEG00000007728.1"/>
</dbReference>
<dbReference type="PRINTS" id="PR00081">
    <property type="entry name" value="GDHRDH"/>
</dbReference>
<evidence type="ECO:0000256" key="3">
    <source>
        <dbReference type="RuleBase" id="RU000363"/>
    </source>
</evidence>
<dbReference type="GeneTree" id="ENSGT00940000160204"/>
<dbReference type="PANTHER" id="PTHR43313">
    <property type="entry name" value="SHORT-CHAIN DEHYDROGENASE/REDUCTASE FAMILY 9C"/>
    <property type="match status" value="1"/>
</dbReference>
<dbReference type="PROSITE" id="PS00061">
    <property type="entry name" value="ADH_SHORT"/>
    <property type="match status" value="1"/>
</dbReference>
<dbReference type="Gene3D" id="3.40.50.720">
    <property type="entry name" value="NAD(P)-binding Rossmann-like Domain"/>
    <property type="match status" value="1"/>
</dbReference>
<dbReference type="PRINTS" id="PR00080">
    <property type="entry name" value="SDRFAMILY"/>
</dbReference>
<dbReference type="SUPFAM" id="SSF51735">
    <property type="entry name" value="NAD(P)-binding Rossmann-fold domains"/>
    <property type="match status" value="1"/>
</dbReference>
<dbReference type="InParanoid" id="A0A3Q3EUS3"/>
<dbReference type="InterPro" id="IPR036291">
    <property type="entry name" value="NAD(P)-bd_dom_sf"/>
</dbReference>
<sequence length="360" mass="39042">SSCCRLSLPVAGCVAGCLFLLSLPVAGCLFLLQVVSSCCRLCCRLSLPVAGCLFLLQVVMQVVSSCCRLSLPVAGCDSGFGHALAKRLSDEGLQVFAGVLDVNGGGAQQLRERGSEKLKVLQLDVTDRPCDAFVVSAGLWGLVNNAGVLQCPTDAELHPITWYSRCMDVNFLSAVRMCQVFLPLLRRSRGRIVNVTSMAGEVPLPMFSSYGASKAAISMFSRVLRMEMCVWGVRVTLIQPGGFRTSSEDVSQFTDEVLAAVSPEAREDYGKMYISSLPGFLSKMSQQSSEDLSPVVEDMHHALLSVHPRPLYTPGQMAWLLPLLHRCCPAAVSEFLIRRLFVPSACRPTGLTTSQRRCPV</sequence>
<name>A0A3Q3EUS3_9LABR</name>
<feature type="transmembrane region" description="Helical" evidence="4">
    <location>
        <begin position="6"/>
        <end position="32"/>
    </location>
</feature>
<dbReference type="GO" id="GO:0016491">
    <property type="term" value="F:oxidoreductase activity"/>
    <property type="evidence" value="ECO:0007669"/>
    <property type="project" value="UniProtKB-KW"/>
</dbReference>
<dbReference type="Pfam" id="PF00106">
    <property type="entry name" value="adh_short"/>
    <property type="match status" value="1"/>
</dbReference>
<keyword evidence="4" id="KW-1133">Transmembrane helix</keyword>
<dbReference type="PANTHER" id="PTHR43313:SF3">
    <property type="entry name" value="17-BETA-HYDROXYSTEROID DEHYDROGENASE TYPE 2"/>
    <property type="match status" value="1"/>
</dbReference>
<accession>A0A3Q3EUS3</accession>
<dbReference type="STRING" id="56723.ENSLBEP00000010032"/>
<dbReference type="InterPro" id="IPR020904">
    <property type="entry name" value="Sc_DH/Rdtase_CS"/>
</dbReference>
<comment type="similarity">
    <text evidence="1 3">Belongs to the short-chain dehydrogenases/reductases (SDR) family.</text>
</comment>
<evidence type="ECO:0000313" key="5">
    <source>
        <dbReference type="Ensembl" id="ENSLBEP00000010032.1"/>
    </source>
</evidence>
<keyword evidence="2" id="KW-0560">Oxidoreductase</keyword>
<keyword evidence="4" id="KW-0812">Transmembrane</keyword>